<feature type="domain" description="PapC N-terminal" evidence="10">
    <location>
        <begin position="31"/>
        <end position="178"/>
    </location>
</feature>
<evidence type="ECO:0000256" key="5">
    <source>
        <dbReference type="ARBA" id="ARBA00022692"/>
    </source>
</evidence>
<dbReference type="PANTHER" id="PTHR30451">
    <property type="entry name" value="OUTER MEMBRANE USHER PROTEIN"/>
    <property type="match status" value="1"/>
</dbReference>
<dbReference type="PANTHER" id="PTHR30451:SF21">
    <property type="entry name" value="FIMBRIAL USHER DOMAIN-CONTAINING PROTEIN YDET-RELATED"/>
    <property type="match status" value="1"/>
</dbReference>
<keyword evidence="4" id="KW-1029">Fimbrium biogenesis</keyword>
<dbReference type="SUPFAM" id="SSF141729">
    <property type="entry name" value="FimD N-terminal domain-like"/>
    <property type="match status" value="1"/>
</dbReference>
<evidence type="ECO:0000256" key="4">
    <source>
        <dbReference type="ARBA" id="ARBA00022558"/>
    </source>
</evidence>
<evidence type="ECO:0000256" key="1">
    <source>
        <dbReference type="ARBA" id="ARBA00004571"/>
    </source>
</evidence>
<gene>
    <name evidence="11" type="ORF">SGX49_005674</name>
</gene>
<evidence type="ECO:0000256" key="2">
    <source>
        <dbReference type="ARBA" id="ARBA00008064"/>
    </source>
</evidence>
<sequence>MPSHRTARLFALNTLTFAILTASGSVCADDYFNLSVLETGTPLENTGALEAFLQHNGLSPGRYLTSIVWDQDRIDKRNLNYLLSKDNSKLIPQFTKAELRELGVKVDTVPAFNNVNEDTLLGDISEYIADGRYDFNPETQVLQLRIPQIYRDRKISGESNPTFWDDGIPALWTSYYISGSHQQSGGQNNASNWASLNSGMNIGPWRLRNTSNWGNDNGWQ</sequence>
<feature type="chain" id="PRO_5042910017" evidence="9">
    <location>
        <begin position="29"/>
        <end position="220"/>
    </location>
</feature>
<dbReference type="GO" id="GO:0015473">
    <property type="term" value="F:fimbrial usher porin activity"/>
    <property type="evidence" value="ECO:0007669"/>
    <property type="project" value="InterPro"/>
</dbReference>
<evidence type="ECO:0000256" key="8">
    <source>
        <dbReference type="ARBA" id="ARBA00023237"/>
    </source>
</evidence>
<dbReference type="InterPro" id="IPR025885">
    <property type="entry name" value="PapC_N"/>
</dbReference>
<comment type="caution">
    <text evidence="11">The sequence shown here is derived from an EMBL/GenBank/DDBJ whole genome shotgun (WGS) entry which is preliminary data.</text>
</comment>
<dbReference type="Proteomes" id="UP001279522">
    <property type="component" value="Unassembled WGS sequence"/>
</dbReference>
<protein>
    <submittedName>
        <fullName evidence="11">Fimbrial biogenesis outer membrane usher protein</fullName>
    </submittedName>
</protein>
<dbReference type="Gene3D" id="3.10.20.410">
    <property type="match status" value="1"/>
</dbReference>
<comment type="similarity">
    <text evidence="2">Belongs to the fimbrial export usher family.</text>
</comment>
<dbReference type="AlphaFoldDB" id="A0AAN4D5D9"/>
<accession>A0AAN4D5D9</accession>
<dbReference type="GO" id="GO:0009279">
    <property type="term" value="C:cell outer membrane"/>
    <property type="evidence" value="ECO:0007669"/>
    <property type="project" value="UniProtKB-SubCell"/>
</dbReference>
<keyword evidence="7" id="KW-0472">Membrane</keyword>
<reference evidence="11" key="1">
    <citation type="submission" date="2023-05" db="EMBL/GenBank/DDBJ databases">
        <authorList>
            <consortium name="Clinical and Environmental Microbiology Branch: Whole genome sequencing antimicrobial resistance pathogens in the healthcare setting"/>
        </authorList>
    </citation>
    <scope>NUCLEOTIDE SEQUENCE</scope>
    <source>
        <strain evidence="11">2023GN-00287</strain>
    </source>
</reference>
<evidence type="ECO:0000313" key="12">
    <source>
        <dbReference type="Proteomes" id="UP001279522"/>
    </source>
</evidence>
<keyword evidence="5" id="KW-0812">Transmembrane</keyword>
<organism evidence="11 12">
    <name type="scientific">Citrobacter freundii</name>
    <dbReference type="NCBI Taxonomy" id="546"/>
    <lineage>
        <taxon>Bacteria</taxon>
        <taxon>Pseudomonadati</taxon>
        <taxon>Pseudomonadota</taxon>
        <taxon>Gammaproteobacteria</taxon>
        <taxon>Enterobacterales</taxon>
        <taxon>Enterobacteriaceae</taxon>
        <taxon>Citrobacter</taxon>
        <taxon>Citrobacter freundii complex</taxon>
    </lineage>
</organism>
<evidence type="ECO:0000256" key="3">
    <source>
        <dbReference type="ARBA" id="ARBA00022448"/>
    </source>
</evidence>
<evidence type="ECO:0000256" key="6">
    <source>
        <dbReference type="ARBA" id="ARBA00022729"/>
    </source>
</evidence>
<dbReference type="EMBL" id="ABOSXX010000111">
    <property type="protein sequence ID" value="ELV3683142.1"/>
    <property type="molecule type" value="Genomic_DNA"/>
</dbReference>
<keyword evidence="8" id="KW-0998">Cell outer membrane</keyword>
<evidence type="ECO:0000256" key="9">
    <source>
        <dbReference type="SAM" id="SignalP"/>
    </source>
</evidence>
<dbReference type="Pfam" id="PF13954">
    <property type="entry name" value="PapC_N"/>
    <property type="match status" value="1"/>
</dbReference>
<dbReference type="InterPro" id="IPR037224">
    <property type="entry name" value="PapC_N_sf"/>
</dbReference>
<feature type="signal peptide" evidence="9">
    <location>
        <begin position="1"/>
        <end position="28"/>
    </location>
</feature>
<evidence type="ECO:0000259" key="10">
    <source>
        <dbReference type="Pfam" id="PF13954"/>
    </source>
</evidence>
<name>A0AAN4D5D9_CITFR</name>
<evidence type="ECO:0000313" key="11">
    <source>
        <dbReference type="EMBL" id="ELV3683142.1"/>
    </source>
</evidence>
<dbReference type="GO" id="GO:0009297">
    <property type="term" value="P:pilus assembly"/>
    <property type="evidence" value="ECO:0007669"/>
    <property type="project" value="InterPro"/>
</dbReference>
<keyword evidence="3" id="KW-0813">Transport</keyword>
<feature type="non-terminal residue" evidence="11">
    <location>
        <position position="220"/>
    </location>
</feature>
<evidence type="ECO:0000256" key="7">
    <source>
        <dbReference type="ARBA" id="ARBA00023136"/>
    </source>
</evidence>
<dbReference type="InterPro" id="IPR000015">
    <property type="entry name" value="Fimb_usher"/>
</dbReference>
<keyword evidence="6 9" id="KW-0732">Signal</keyword>
<comment type="subcellular location">
    <subcellularLocation>
        <location evidence="1">Cell outer membrane</location>
        <topology evidence="1">Multi-pass membrane protein</topology>
    </subcellularLocation>
</comment>
<proteinExistence type="inferred from homology"/>